<dbReference type="InterPro" id="IPR052360">
    <property type="entry name" value="Transcr_Regulatory_Proteins"/>
</dbReference>
<dbReference type="Pfam" id="PF11951">
    <property type="entry name" value="Fungal_trans_2"/>
    <property type="match status" value="1"/>
</dbReference>
<evidence type="ECO:0000256" key="1">
    <source>
        <dbReference type="ARBA" id="ARBA00022723"/>
    </source>
</evidence>
<dbReference type="InterPro" id="IPR021858">
    <property type="entry name" value="Fun_TF"/>
</dbReference>
<keyword evidence="8" id="KW-1185">Reference proteome</keyword>
<evidence type="ECO:0000256" key="6">
    <source>
        <dbReference type="ARBA" id="ARBA00023242"/>
    </source>
</evidence>
<dbReference type="GeneID" id="36580556"/>
<dbReference type="PANTHER" id="PTHR36206">
    <property type="entry name" value="ASPERCRYPTIN BIOSYNTHESIS CLUSTER-SPECIFIC TRANSCRIPTION REGULATOR ATNN-RELATED"/>
    <property type="match status" value="1"/>
</dbReference>
<dbReference type="InParanoid" id="A0A2J6TBW7"/>
<protein>
    <submittedName>
        <fullName evidence="7">Uncharacterized protein</fullName>
    </submittedName>
</protein>
<reference evidence="7 8" key="1">
    <citation type="submission" date="2016-04" db="EMBL/GenBank/DDBJ databases">
        <title>A degradative enzymes factory behind the ericoid mycorrhizal symbiosis.</title>
        <authorList>
            <consortium name="DOE Joint Genome Institute"/>
            <person name="Martino E."/>
            <person name="Morin E."/>
            <person name="Grelet G."/>
            <person name="Kuo A."/>
            <person name="Kohler A."/>
            <person name="Daghino S."/>
            <person name="Barry K."/>
            <person name="Choi C."/>
            <person name="Cichocki N."/>
            <person name="Clum A."/>
            <person name="Copeland A."/>
            <person name="Hainaut M."/>
            <person name="Haridas S."/>
            <person name="Labutti K."/>
            <person name="Lindquist E."/>
            <person name="Lipzen A."/>
            <person name="Khouja H.-R."/>
            <person name="Murat C."/>
            <person name="Ohm R."/>
            <person name="Olson A."/>
            <person name="Spatafora J."/>
            <person name="Veneault-Fourrey C."/>
            <person name="Henrissat B."/>
            <person name="Grigoriev I."/>
            <person name="Martin F."/>
            <person name="Perotto S."/>
        </authorList>
    </citation>
    <scope>NUCLEOTIDE SEQUENCE [LARGE SCALE GENOMIC DNA]</scope>
    <source>
        <strain evidence="7 8">E</strain>
    </source>
</reference>
<evidence type="ECO:0000313" key="8">
    <source>
        <dbReference type="Proteomes" id="UP000235371"/>
    </source>
</evidence>
<keyword evidence="4" id="KW-0238">DNA-binding</keyword>
<name>A0A2J6TBW7_9HELO</name>
<dbReference type="OrthoDB" id="2593732at2759"/>
<keyword evidence="5" id="KW-0804">Transcription</keyword>
<evidence type="ECO:0000313" key="7">
    <source>
        <dbReference type="EMBL" id="PMD60521.1"/>
    </source>
</evidence>
<keyword evidence="6" id="KW-0539">Nucleus</keyword>
<proteinExistence type="predicted"/>
<evidence type="ECO:0000256" key="4">
    <source>
        <dbReference type="ARBA" id="ARBA00023125"/>
    </source>
</evidence>
<dbReference type="GO" id="GO:0046872">
    <property type="term" value="F:metal ion binding"/>
    <property type="evidence" value="ECO:0007669"/>
    <property type="project" value="UniProtKB-KW"/>
</dbReference>
<keyword evidence="3" id="KW-0805">Transcription regulation</keyword>
<accession>A0A2J6TBW7</accession>
<gene>
    <name evidence="7" type="ORF">K444DRAFT_394622</name>
</gene>
<dbReference type="AlphaFoldDB" id="A0A2J6TBW7"/>
<dbReference type="RefSeq" id="XP_024737425.1">
    <property type="nucleotide sequence ID" value="XM_024872475.1"/>
</dbReference>
<organism evidence="7 8">
    <name type="scientific">Hyaloscypha bicolor E</name>
    <dbReference type="NCBI Taxonomy" id="1095630"/>
    <lineage>
        <taxon>Eukaryota</taxon>
        <taxon>Fungi</taxon>
        <taxon>Dikarya</taxon>
        <taxon>Ascomycota</taxon>
        <taxon>Pezizomycotina</taxon>
        <taxon>Leotiomycetes</taxon>
        <taxon>Helotiales</taxon>
        <taxon>Hyaloscyphaceae</taxon>
        <taxon>Hyaloscypha</taxon>
        <taxon>Hyaloscypha bicolor</taxon>
    </lineage>
</organism>
<keyword evidence="1" id="KW-0479">Metal-binding</keyword>
<keyword evidence="2" id="KW-0862">Zinc</keyword>
<evidence type="ECO:0000256" key="5">
    <source>
        <dbReference type="ARBA" id="ARBA00023163"/>
    </source>
</evidence>
<sequence length="511" mass="57374">MPEFPARVWGYKVKQKPTHSTQRLLPLVPKIEPMSTAVTPLALTPAQPLSTNDQELSYFNVFVGTTSRNLGEYLDTPIWCHIVLQASEQDQFIKHAIIALGALNKSHDVTAAIGNLSGRALAAGSAHYQVAFRYYGITIQGIRKACQEQRKSRRTILIACLLAVCFEYYHGNLDLAIAHVQNGIRLINERFLGLMHLTSFDGQQFLQGIIEDELISIFTRLERDIYSWHKANLVEMHPDLQNVAAAIIQAIPTQGFIDLNAARKFFDILLTQVDRFVYNIDERLWDYSDPSSGPRPVFQVGNSTGAIFSPIYQQQRVKFLKQGLTSWRKAFQPVLTQSLNLGGKDLLVAKTLLLNFICSAVALHCCFGPELTYDAYVSEFRTALSTAGTLFNVAVSKLGHTFVVSSILIKSLFFIASKCRETSIRTEAINYLRSMSRQEGIWDSHVASTFATAIVELEESDESGLIPEHRRLRAIKTTFDLHKRQGKLRFLTATMGTGPVGFVAHRMELCW</sequence>
<dbReference type="PANTHER" id="PTHR36206:SF4">
    <property type="entry name" value="HYPOTHETICAL CONSERVED PROTEIN (EUROFUNG)-RELATED"/>
    <property type="match status" value="1"/>
</dbReference>
<dbReference type="Proteomes" id="UP000235371">
    <property type="component" value="Unassembled WGS sequence"/>
</dbReference>
<dbReference type="EMBL" id="KZ613790">
    <property type="protein sequence ID" value="PMD60521.1"/>
    <property type="molecule type" value="Genomic_DNA"/>
</dbReference>
<dbReference type="GO" id="GO:0003677">
    <property type="term" value="F:DNA binding"/>
    <property type="evidence" value="ECO:0007669"/>
    <property type="project" value="UniProtKB-KW"/>
</dbReference>
<evidence type="ECO:0000256" key="2">
    <source>
        <dbReference type="ARBA" id="ARBA00022833"/>
    </source>
</evidence>
<evidence type="ECO:0000256" key="3">
    <source>
        <dbReference type="ARBA" id="ARBA00023015"/>
    </source>
</evidence>